<dbReference type="AlphaFoldDB" id="A0A919CBN4"/>
<dbReference type="InterPro" id="IPR002110">
    <property type="entry name" value="Ankyrin_rpt"/>
</dbReference>
<dbReference type="InterPro" id="IPR036770">
    <property type="entry name" value="Ankyrin_rpt-contain_sf"/>
</dbReference>
<accession>A0A919CBN4</accession>
<sequence length="455" mass="49282">MNMGGTTLEAAVRRGDADAVTASLEAGAAADTVTDDGLPVLCLAIAAHDATVAEALVEGGADPDRRLPDGTTPLVRAVDGGSPAVAQAVLGREPRLRLPEPEREQLLALARRWYERGAPDELRRRTGRSGSLRQARVMDDEYGHVTQLTLGGLTVRAGHGAILTNLEWAFRILTPVDELVARAVARRDPDHVDWAAAMWVLSERRSKETWSALTVHRRNPAPEYRRFVLDVLRWYVLTPFSWRNSYEKETAELLVAWAVDGEDDPGVLAEVLRVLNETEHRESVAVGLRYADHPDPRVRARVPDLLLCRDTVGPSLRAEAGTVLLALAGDQDGAVRAEAAEVLIAAHDGSSGCTDAVVRLLQDPVAEVRARAASAVAGGADRTAAVADALLALLDEDDFATRLNAAYGLLRRDDPRTGEAIERVGPLDRPGFEHDHRLCAVRSWQRSREDGSAPG</sequence>
<dbReference type="Pfam" id="PF13646">
    <property type="entry name" value="HEAT_2"/>
    <property type="match status" value="1"/>
</dbReference>
<reference evidence="1" key="2">
    <citation type="submission" date="2020-09" db="EMBL/GenBank/DDBJ databases">
        <authorList>
            <person name="Sun Q."/>
            <person name="Ohkuma M."/>
        </authorList>
    </citation>
    <scope>NUCLEOTIDE SEQUENCE</scope>
    <source>
        <strain evidence="1">JCM 4637</strain>
    </source>
</reference>
<comment type="caution">
    <text evidence="1">The sequence shown here is derived from an EMBL/GenBank/DDBJ whole genome shotgun (WGS) entry which is preliminary data.</text>
</comment>
<dbReference type="SUPFAM" id="SSF48403">
    <property type="entry name" value="Ankyrin repeat"/>
    <property type="match status" value="1"/>
</dbReference>
<reference evidence="1" key="1">
    <citation type="journal article" date="2014" name="Int. J. Syst. Evol. Microbiol.">
        <title>Complete genome sequence of Corynebacterium casei LMG S-19264T (=DSM 44701T), isolated from a smear-ripened cheese.</title>
        <authorList>
            <consortium name="US DOE Joint Genome Institute (JGI-PGF)"/>
            <person name="Walter F."/>
            <person name="Albersmeier A."/>
            <person name="Kalinowski J."/>
            <person name="Ruckert C."/>
        </authorList>
    </citation>
    <scope>NUCLEOTIDE SEQUENCE</scope>
    <source>
        <strain evidence="1">JCM 4637</strain>
    </source>
</reference>
<dbReference type="InterPro" id="IPR016024">
    <property type="entry name" value="ARM-type_fold"/>
</dbReference>
<dbReference type="Gene3D" id="1.25.40.20">
    <property type="entry name" value="Ankyrin repeat-containing domain"/>
    <property type="match status" value="1"/>
</dbReference>
<evidence type="ECO:0000313" key="1">
    <source>
        <dbReference type="EMBL" id="GHD00793.1"/>
    </source>
</evidence>
<organism evidence="1 2">
    <name type="scientific">Streptomyces finlayi</name>
    <dbReference type="NCBI Taxonomy" id="67296"/>
    <lineage>
        <taxon>Bacteria</taxon>
        <taxon>Bacillati</taxon>
        <taxon>Actinomycetota</taxon>
        <taxon>Actinomycetes</taxon>
        <taxon>Kitasatosporales</taxon>
        <taxon>Streptomycetaceae</taxon>
        <taxon>Streptomyces</taxon>
    </lineage>
</organism>
<dbReference type="EMBL" id="BMVC01000009">
    <property type="protein sequence ID" value="GHD00793.1"/>
    <property type="molecule type" value="Genomic_DNA"/>
</dbReference>
<gene>
    <name evidence="1" type="ORF">GCM10010334_45670</name>
</gene>
<evidence type="ECO:0000313" key="2">
    <source>
        <dbReference type="Proteomes" id="UP000638353"/>
    </source>
</evidence>
<proteinExistence type="predicted"/>
<dbReference type="Proteomes" id="UP000638353">
    <property type="component" value="Unassembled WGS sequence"/>
</dbReference>
<evidence type="ECO:0008006" key="3">
    <source>
        <dbReference type="Google" id="ProtNLM"/>
    </source>
</evidence>
<dbReference type="Pfam" id="PF12796">
    <property type="entry name" value="Ank_2"/>
    <property type="match status" value="1"/>
</dbReference>
<dbReference type="InterPro" id="IPR011989">
    <property type="entry name" value="ARM-like"/>
</dbReference>
<name>A0A919CBN4_9ACTN</name>
<protein>
    <recommendedName>
        <fullName evidence="3">Ankyrin repeat domain-containing protein</fullName>
    </recommendedName>
</protein>
<dbReference type="Gene3D" id="1.25.10.10">
    <property type="entry name" value="Leucine-rich Repeat Variant"/>
    <property type="match status" value="1"/>
</dbReference>
<dbReference type="SUPFAM" id="SSF48371">
    <property type="entry name" value="ARM repeat"/>
    <property type="match status" value="1"/>
</dbReference>